<dbReference type="SUPFAM" id="SSF48695">
    <property type="entry name" value="Multiheme cytochromes"/>
    <property type="match status" value="1"/>
</dbReference>
<comment type="caution">
    <text evidence="4">The sequence shown here is derived from an EMBL/GenBank/DDBJ whole genome shotgun (WGS) entry which is preliminary data.</text>
</comment>
<evidence type="ECO:0000256" key="1">
    <source>
        <dbReference type="SAM" id="Phobius"/>
    </source>
</evidence>
<evidence type="ECO:0000259" key="2">
    <source>
        <dbReference type="Pfam" id="PF12773"/>
    </source>
</evidence>
<evidence type="ECO:0000313" key="4">
    <source>
        <dbReference type="EMBL" id="MCU9613105.1"/>
    </source>
</evidence>
<dbReference type="Proteomes" id="UP001209318">
    <property type="component" value="Unassembled WGS sequence"/>
</dbReference>
<keyword evidence="5" id="KW-1185">Reference proteome</keyword>
<dbReference type="InterPro" id="IPR025874">
    <property type="entry name" value="DZR"/>
</dbReference>
<evidence type="ECO:0000313" key="5">
    <source>
        <dbReference type="Proteomes" id="UP001209318"/>
    </source>
</evidence>
<accession>A0AAE3LM29</accession>
<feature type="transmembrane region" description="Helical" evidence="1">
    <location>
        <begin position="131"/>
        <end position="148"/>
    </location>
</feature>
<gene>
    <name evidence="4" type="ORF">OEV98_06015</name>
</gene>
<feature type="transmembrane region" description="Helical" evidence="1">
    <location>
        <begin position="57"/>
        <end position="89"/>
    </location>
</feature>
<evidence type="ECO:0000259" key="3">
    <source>
        <dbReference type="Pfam" id="PF13240"/>
    </source>
</evidence>
<keyword evidence="1" id="KW-0472">Membrane</keyword>
<name>A0AAE3LM29_9BACI</name>
<dbReference type="Pfam" id="PF12773">
    <property type="entry name" value="DZR"/>
    <property type="match status" value="1"/>
</dbReference>
<feature type="domain" description="Zinc-ribbon" evidence="3">
    <location>
        <begin position="176"/>
        <end position="194"/>
    </location>
</feature>
<keyword evidence="1" id="KW-0812">Transmembrane</keyword>
<dbReference type="AlphaFoldDB" id="A0AAE3LM29"/>
<dbReference type="Pfam" id="PF13240">
    <property type="entry name" value="Zn_Ribbon_1"/>
    <property type="match status" value="1"/>
</dbReference>
<organism evidence="4 5">
    <name type="scientific">Perspicuibacillus lycopersici</name>
    <dbReference type="NCBI Taxonomy" id="1325689"/>
    <lineage>
        <taxon>Bacteria</taxon>
        <taxon>Bacillati</taxon>
        <taxon>Bacillota</taxon>
        <taxon>Bacilli</taxon>
        <taxon>Bacillales</taxon>
        <taxon>Bacillaceae</taxon>
        <taxon>Perspicuibacillus</taxon>
    </lineage>
</organism>
<feature type="domain" description="DZANK-type" evidence="2">
    <location>
        <begin position="210"/>
        <end position="261"/>
    </location>
</feature>
<dbReference type="RefSeq" id="WP_263072315.1">
    <property type="nucleotide sequence ID" value="NZ_JAOUSF010000002.1"/>
</dbReference>
<reference evidence="4" key="1">
    <citation type="submission" date="2022-10" db="EMBL/GenBank/DDBJ databases">
        <title>Description of Fervidibacillus gen. nov. in the family Fervidibacillaceae fam. nov. with two species, Fervidibacillus albus sp. nov., and Fervidibacillus halotolerans sp. nov., isolated from tidal flat sediments.</title>
        <authorList>
            <person name="Kwon K.K."/>
            <person name="Yang S.-H."/>
        </authorList>
    </citation>
    <scope>NUCLEOTIDE SEQUENCE</scope>
    <source>
        <strain evidence="4">JCM 19140</strain>
    </source>
</reference>
<dbReference type="InterPro" id="IPR036280">
    <property type="entry name" value="Multihaem_cyt_sf"/>
</dbReference>
<sequence>MKKGLVFFALALLIVSYFVPWITTESGTFSLFADFKVINKYFLEEDINPFISNFDRGVWVTILLNTVQGLSLASILMPVFSGITLLLLLLNKRYKVMQWISLIFSLGVFISYTYYYIRGNNFGWEHTLEEAAYIGGFGLLLLIFSIFYKEKEAITSPIYQQVPAATTMAPVTDKQCPSCHAHIANDAKFCTSCGIDLQKAVEEKEADSYCNNCGHVRAEDAKFCTNCGQGFDEEVPEKEEEHCVTCGHRKEADAKFCTNCGGKL</sequence>
<protein>
    <submittedName>
        <fullName evidence="4">Zinc ribbon domain-containing protein</fullName>
    </submittedName>
</protein>
<proteinExistence type="predicted"/>
<dbReference type="InterPro" id="IPR026870">
    <property type="entry name" value="Zinc_ribbon_dom"/>
</dbReference>
<keyword evidence="1" id="KW-1133">Transmembrane helix</keyword>
<feature type="transmembrane region" description="Helical" evidence="1">
    <location>
        <begin position="96"/>
        <end position="116"/>
    </location>
</feature>
<dbReference type="EMBL" id="JAOUSF010000002">
    <property type="protein sequence ID" value="MCU9613105.1"/>
    <property type="molecule type" value="Genomic_DNA"/>
</dbReference>